<dbReference type="Pfam" id="PF14486">
    <property type="entry name" value="DUF4432"/>
    <property type="match status" value="1"/>
</dbReference>
<organism evidence="1 2">
    <name type="scientific">Blastopirellula marina</name>
    <dbReference type="NCBI Taxonomy" id="124"/>
    <lineage>
        <taxon>Bacteria</taxon>
        <taxon>Pseudomonadati</taxon>
        <taxon>Planctomycetota</taxon>
        <taxon>Planctomycetia</taxon>
        <taxon>Pirellulales</taxon>
        <taxon>Pirellulaceae</taxon>
        <taxon>Blastopirellula</taxon>
    </lineage>
</organism>
<comment type="caution">
    <text evidence="1">The sequence shown here is derived from an EMBL/GenBank/DDBJ whole genome shotgun (WGS) entry which is preliminary data.</text>
</comment>
<sequence>MRLISPRQCWKAEPNLLMLADDPPLSPKLLERRKQDGAAIMSNRWILSEYDVESAFQQPAPFLKTLKSHGLAVTHTRLIGGRRDGVELLTVNNGDFSFTTIPTRGMGIHQAKHGDTQLGWTSPVEGPVHPRFVPLSEPSGLGWLDGMDELIVRCGLESNGAPEFDSETNRLKYGLHGRIANQPTEDVVVEVSEDGELCISGEVRETRFLCYNVAMKTEIRTKDGENGFRIRDSIINRSAQATTAQMLYHINLGAPILGEGASVVCPAVEVCPRNDHAATGIKQWSQYAGPTNGFVEQVYFMQLAADDKGQTCALLKNAAGDKGVSIHFNIKQLPYFIIWKNTAATEDGYVTGLEPATNFPNPRSFEEKHDRVIKLAPKATYDIDLALQFHPDSASVEAVEKGISDLAFATDAKVHATPQANWCS</sequence>
<dbReference type="Proteomes" id="UP000238322">
    <property type="component" value="Unassembled WGS sequence"/>
</dbReference>
<name>A0A2S8FIK2_9BACT</name>
<gene>
    <name evidence="1" type="ORF">C5Y83_16610</name>
</gene>
<proteinExistence type="predicted"/>
<dbReference type="GO" id="GO:0030246">
    <property type="term" value="F:carbohydrate binding"/>
    <property type="evidence" value="ECO:0007669"/>
    <property type="project" value="InterPro"/>
</dbReference>
<accession>A0A2S8FIK2</accession>
<dbReference type="CDD" id="cd09023">
    <property type="entry name" value="Aldose_epim_Ec_c4013"/>
    <property type="match status" value="1"/>
</dbReference>
<reference evidence="1 2" key="1">
    <citation type="submission" date="2018-02" db="EMBL/GenBank/DDBJ databases">
        <title>Comparative genomes isolates from brazilian mangrove.</title>
        <authorList>
            <person name="Araujo J.E."/>
            <person name="Taketani R.G."/>
            <person name="Silva M.C.P."/>
            <person name="Loureco M.V."/>
            <person name="Andreote F.D."/>
        </authorList>
    </citation>
    <scope>NUCLEOTIDE SEQUENCE [LARGE SCALE GENOMIC DNA]</scope>
    <source>
        <strain evidence="1 2">Hex-1 MGV</strain>
    </source>
</reference>
<dbReference type="EMBL" id="PUHY01000012">
    <property type="protein sequence ID" value="PQO31880.1"/>
    <property type="molecule type" value="Genomic_DNA"/>
</dbReference>
<dbReference type="AlphaFoldDB" id="A0A2S8FIK2"/>
<evidence type="ECO:0000313" key="2">
    <source>
        <dbReference type="Proteomes" id="UP000238322"/>
    </source>
</evidence>
<dbReference type="Gene3D" id="2.70.98.10">
    <property type="match status" value="1"/>
</dbReference>
<dbReference type="InterPro" id="IPR027839">
    <property type="entry name" value="DUF4432"/>
</dbReference>
<dbReference type="InterPro" id="IPR014718">
    <property type="entry name" value="GH-type_carb-bd"/>
</dbReference>
<protein>
    <submittedName>
        <fullName evidence="1">DUF4432 domain-containing protein</fullName>
    </submittedName>
</protein>
<evidence type="ECO:0000313" key="1">
    <source>
        <dbReference type="EMBL" id="PQO31880.1"/>
    </source>
</evidence>